<comment type="similarity">
    <text evidence="2">Belongs to the SAP domain-containing ribonucleoprotein family.</text>
</comment>
<dbReference type="InterPro" id="IPR003034">
    <property type="entry name" value="SAP_dom"/>
</dbReference>
<dbReference type="OrthoDB" id="445357at2759"/>
<reference evidence="5" key="2">
    <citation type="submission" date="2021-02" db="EMBL/GenBank/DDBJ databases">
        <title>Aspergillus puulaauensis MK2 genome sequence.</title>
        <authorList>
            <person name="Futagami T."/>
            <person name="Mori K."/>
            <person name="Kadooka C."/>
            <person name="Tanaka T."/>
        </authorList>
    </citation>
    <scope>NUCLEOTIDE SEQUENCE</scope>
    <source>
        <strain evidence="5">MK2</strain>
    </source>
</reference>
<gene>
    <name evidence="5" type="ORF">APUU_20825A</name>
</gene>
<feature type="region of interest" description="Disordered" evidence="3">
    <location>
        <begin position="19"/>
        <end position="282"/>
    </location>
</feature>
<evidence type="ECO:0000259" key="4">
    <source>
        <dbReference type="PROSITE" id="PS50800"/>
    </source>
</evidence>
<dbReference type="KEGG" id="apuu:APUU_20825A"/>
<evidence type="ECO:0000256" key="3">
    <source>
        <dbReference type="SAM" id="MobiDB-lite"/>
    </source>
</evidence>
<feature type="compositionally biased region" description="Low complexity" evidence="3">
    <location>
        <begin position="64"/>
        <end position="91"/>
    </location>
</feature>
<dbReference type="AlphaFoldDB" id="A0A7R8AKD2"/>
<dbReference type="Pfam" id="PF02037">
    <property type="entry name" value="SAP"/>
    <property type="match status" value="1"/>
</dbReference>
<protein>
    <recommendedName>
        <fullName evidence="4">SAP domain-containing protein</fullName>
    </recommendedName>
</protein>
<dbReference type="Pfam" id="PF18592">
    <property type="entry name" value="Tho1_MOS11_C"/>
    <property type="match status" value="1"/>
</dbReference>
<dbReference type="SUPFAM" id="SSF68906">
    <property type="entry name" value="SAP domain"/>
    <property type="match status" value="1"/>
</dbReference>
<evidence type="ECO:0000256" key="1">
    <source>
        <dbReference type="ARBA" id="ARBA00022553"/>
    </source>
</evidence>
<dbReference type="PANTHER" id="PTHR46551:SF1">
    <property type="entry name" value="SAP DOMAIN-CONTAINING RIBONUCLEOPROTEIN"/>
    <property type="match status" value="1"/>
</dbReference>
<dbReference type="GO" id="GO:0005634">
    <property type="term" value="C:nucleus"/>
    <property type="evidence" value="ECO:0007669"/>
    <property type="project" value="TreeGrafter"/>
</dbReference>
<evidence type="ECO:0000256" key="2">
    <source>
        <dbReference type="ARBA" id="ARBA00046328"/>
    </source>
</evidence>
<dbReference type="SMART" id="SM00513">
    <property type="entry name" value="SAP"/>
    <property type="match status" value="1"/>
</dbReference>
<evidence type="ECO:0000313" key="6">
    <source>
        <dbReference type="Proteomes" id="UP000654913"/>
    </source>
</evidence>
<feature type="compositionally biased region" description="Basic and acidic residues" evidence="3">
    <location>
        <begin position="264"/>
        <end position="273"/>
    </location>
</feature>
<feature type="compositionally biased region" description="Low complexity" evidence="3">
    <location>
        <begin position="98"/>
        <end position="126"/>
    </location>
</feature>
<proteinExistence type="inferred from homology"/>
<accession>A0A7R8AKD2</accession>
<reference evidence="5" key="1">
    <citation type="submission" date="2021-01" db="EMBL/GenBank/DDBJ databases">
        <authorList>
            <consortium name="Aspergillus puulaauensis MK2 genome sequencing consortium"/>
            <person name="Kazuki M."/>
            <person name="Futagami T."/>
        </authorList>
    </citation>
    <scope>NUCLEOTIDE SEQUENCE</scope>
    <source>
        <strain evidence="5">MK2</strain>
    </source>
</reference>
<sequence length="282" mass="29813">MATDYAKKTNAELVEILKSRGLPHGGKKADMVSRLQENDNASTAAPAQTENADDVIDWEDDEVPTAGAAAAAKPAEAAAPAPAESAAPQAEGTKTEEAAQSAEAAQEGGAEAAAAGTAEEQEAQQPAEEKPAPNFSIGLSVTDLEEELKKRKARAEKFGITEESQAAIDSAEKKLERAKRFGTADEEAPSVESVSRLDQALPERSRKRGHGDNEQGGRGGKRRNFQGRNNQRNRGRGNRNQGQNQKQGQSQKSSTNNAAANGLSEKDKAALEARKKRFAAAA</sequence>
<dbReference type="RefSeq" id="XP_041552587.1">
    <property type="nucleotide sequence ID" value="XM_041699510.1"/>
</dbReference>
<feature type="compositionally biased region" description="Basic residues" evidence="3">
    <location>
        <begin position="219"/>
        <end position="237"/>
    </location>
</feature>
<feature type="compositionally biased region" description="Acidic residues" evidence="3">
    <location>
        <begin position="51"/>
        <end position="63"/>
    </location>
</feature>
<dbReference type="Proteomes" id="UP000654913">
    <property type="component" value="Chromosome 2"/>
</dbReference>
<evidence type="ECO:0000313" key="5">
    <source>
        <dbReference type="EMBL" id="BCS20393.1"/>
    </source>
</evidence>
<dbReference type="PROSITE" id="PS50800">
    <property type="entry name" value="SAP"/>
    <property type="match status" value="1"/>
</dbReference>
<dbReference type="GeneID" id="64970398"/>
<dbReference type="InterPro" id="IPR036361">
    <property type="entry name" value="SAP_dom_sf"/>
</dbReference>
<feature type="domain" description="SAP" evidence="4">
    <location>
        <begin position="5"/>
        <end position="39"/>
    </location>
</feature>
<dbReference type="GO" id="GO:0016973">
    <property type="term" value="P:poly(A)+ mRNA export from nucleus"/>
    <property type="evidence" value="ECO:0007669"/>
    <property type="project" value="TreeGrafter"/>
</dbReference>
<keyword evidence="6" id="KW-1185">Reference proteome</keyword>
<dbReference type="InterPro" id="IPR040746">
    <property type="entry name" value="THO1_MOS11_C"/>
</dbReference>
<feature type="compositionally biased region" description="Polar residues" evidence="3">
    <location>
        <begin position="38"/>
        <end position="50"/>
    </location>
</feature>
<name>A0A7R8AKD2_9EURO</name>
<keyword evidence="1" id="KW-0597">Phosphoprotein</keyword>
<dbReference type="EMBL" id="AP024444">
    <property type="protein sequence ID" value="BCS20393.1"/>
    <property type="molecule type" value="Genomic_DNA"/>
</dbReference>
<feature type="compositionally biased region" description="Low complexity" evidence="3">
    <location>
        <begin position="238"/>
        <end position="257"/>
    </location>
</feature>
<feature type="compositionally biased region" description="Basic and acidic residues" evidence="3">
    <location>
        <begin position="170"/>
        <end position="183"/>
    </location>
</feature>
<dbReference type="InterPro" id="IPR052240">
    <property type="entry name" value="SAP_domain_ribonucleoprotein"/>
</dbReference>
<dbReference type="Gene3D" id="1.10.720.30">
    <property type="entry name" value="SAP domain"/>
    <property type="match status" value="1"/>
</dbReference>
<organism evidence="5 6">
    <name type="scientific">Aspergillus puulaauensis</name>
    <dbReference type="NCBI Taxonomy" id="1220207"/>
    <lineage>
        <taxon>Eukaryota</taxon>
        <taxon>Fungi</taxon>
        <taxon>Dikarya</taxon>
        <taxon>Ascomycota</taxon>
        <taxon>Pezizomycotina</taxon>
        <taxon>Eurotiomycetes</taxon>
        <taxon>Eurotiomycetidae</taxon>
        <taxon>Eurotiales</taxon>
        <taxon>Aspergillaceae</taxon>
        <taxon>Aspergillus</taxon>
    </lineage>
</organism>
<dbReference type="PANTHER" id="PTHR46551">
    <property type="entry name" value="SAP DOMAIN-CONTAINING RIBONUCLEOPROTEIN"/>
    <property type="match status" value="1"/>
</dbReference>